<dbReference type="Proteomes" id="UP000324222">
    <property type="component" value="Unassembled WGS sequence"/>
</dbReference>
<feature type="region of interest" description="Disordered" evidence="1">
    <location>
        <begin position="1"/>
        <end position="40"/>
    </location>
</feature>
<name>A0A5B7K231_PORTR</name>
<evidence type="ECO:0000313" key="3">
    <source>
        <dbReference type="Proteomes" id="UP000324222"/>
    </source>
</evidence>
<feature type="compositionally biased region" description="Basic and acidic residues" evidence="1">
    <location>
        <begin position="1"/>
        <end position="12"/>
    </location>
</feature>
<keyword evidence="3" id="KW-1185">Reference proteome</keyword>
<accession>A0A5B7K231</accession>
<dbReference type="AlphaFoldDB" id="A0A5B7K231"/>
<protein>
    <submittedName>
        <fullName evidence="2">Uncharacterized protein</fullName>
    </submittedName>
</protein>
<sequence length="124" mass="13752">MAGERRGREGRGARPSLWESRSSHTPADYTAAGNESGNTRFPARRTWKAVLDSTTRSFIIAPQALFGDSRTQRAAQTQCHPLYSHYSGTVTRSRHALHNTIRVIVTRYSGCGRDYTLSSGLTSH</sequence>
<dbReference type="EMBL" id="VSRR010125092">
    <property type="protein sequence ID" value="MPD00956.1"/>
    <property type="molecule type" value="Genomic_DNA"/>
</dbReference>
<gene>
    <name evidence="2" type="ORF">E2C01_096463</name>
</gene>
<reference evidence="2 3" key="1">
    <citation type="submission" date="2019-05" db="EMBL/GenBank/DDBJ databases">
        <title>Another draft genome of Portunus trituberculatus and its Hox gene families provides insights of decapod evolution.</title>
        <authorList>
            <person name="Jeong J.-H."/>
            <person name="Song I."/>
            <person name="Kim S."/>
            <person name="Choi T."/>
            <person name="Kim D."/>
            <person name="Ryu S."/>
            <person name="Kim W."/>
        </authorList>
    </citation>
    <scope>NUCLEOTIDE SEQUENCE [LARGE SCALE GENOMIC DNA]</scope>
    <source>
        <tissue evidence="2">Muscle</tissue>
    </source>
</reference>
<evidence type="ECO:0000256" key="1">
    <source>
        <dbReference type="SAM" id="MobiDB-lite"/>
    </source>
</evidence>
<proteinExistence type="predicted"/>
<evidence type="ECO:0000313" key="2">
    <source>
        <dbReference type="EMBL" id="MPD00956.1"/>
    </source>
</evidence>
<organism evidence="2 3">
    <name type="scientific">Portunus trituberculatus</name>
    <name type="common">Swimming crab</name>
    <name type="synonym">Neptunus trituberculatus</name>
    <dbReference type="NCBI Taxonomy" id="210409"/>
    <lineage>
        <taxon>Eukaryota</taxon>
        <taxon>Metazoa</taxon>
        <taxon>Ecdysozoa</taxon>
        <taxon>Arthropoda</taxon>
        <taxon>Crustacea</taxon>
        <taxon>Multicrustacea</taxon>
        <taxon>Malacostraca</taxon>
        <taxon>Eumalacostraca</taxon>
        <taxon>Eucarida</taxon>
        <taxon>Decapoda</taxon>
        <taxon>Pleocyemata</taxon>
        <taxon>Brachyura</taxon>
        <taxon>Eubrachyura</taxon>
        <taxon>Portunoidea</taxon>
        <taxon>Portunidae</taxon>
        <taxon>Portuninae</taxon>
        <taxon>Portunus</taxon>
    </lineage>
</organism>
<comment type="caution">
    <text evidence="2">The sequence shown here is derived from an EMBL/GenBank/DDBJ whole genome shotgun (WGS) entry which is preliminary data.</text>
</comment>